<dbReference type="PANTHER" id="PTHR35131">
    <property type="entry name" value="EXPRESSED PROTEIN"/>
    <property type="match status" value="1"/>
</dbReference>
<evidence type="ECO:0000313" key="3">
    <source>
        <dbReference type="Proteomes" id="UP000236161"/>
    </source>
</evidence>
<evidence type="ECO:0000256" key="1">
    <source>
        <dbReference type="SAM" id="MobiDB-lite"/>
    </source>
</evidence>
<dbReference type="PANTHER" id="PTHR35131:SF1">
    <property type="entry name" value="EXPRESSED PROTEIN"/>
    <property type="match status" value="1"/>
</dbReference>
<organism evidence="2 3">
    <name type="scientific">Apostasia shenzhenica</name>
    <dbReference type="NCBI Taxonomy" id="1088818"/>
    <lineage>
        <taxon>Eukaryota</taxon>
        <taxon>Viridiplantae</taxon>
        <taxon>Streptophyta</taxon>
        <taxon>Embryophyta</taxon>
        <taxon>Tracheophyta</taxon>
        <taxon>Spermatophyta</taxon>
        <taxon>Magnoliopsida</taxon>
        <taxon>Liliopsida</taxon>
        <taxon>Asparagales</taxon>
        <taxon>Orchidaceae</taxon>
        <taxon>Apostasioideae</taxon>
        <taxon>Apostasia</taxon>
    </lineage>
</organism>
<feature type="region of interest" description="Disordered" evidence="1">
    <location>
        <begin position="32"/>
        <end position="55"/>
    </location>
</feature>
<proteinExistence type="predicted"/>
<dbReference type="Proteomes" id="UP000236161">
    <property type="component" value="Unassembled WGS sequence"/>
</dbReference>
<dbReference type="AlphaFoldDB" id="A0A2H9ZSY9"/>
<sequence>MASSSSPAEVGTRGTIGSLVSQEIEYFRRIQTDHKKKSTASSSMNWVSKKEKEKKKKKMMMKMVAEGSSSGFLPSFCSVIELQSSKLEHGSSFQEIRALVFGHH</sequence>
<name>A0A2H9ZSY9_9ASPA</name>
<protein>
    <submittedName>
        <fullName evidence="2">Uncharacterized protein</fullName>
    </submittedName>
</protein>
<reference evidence="2 3" key="1">
    <citation type="journal article" date="2017" name="Nature">
        <title>The Apostasia genome and the evolution of orchids.</title>
        <authorList>
            <person name="Zhang G.Q."/>
            <person name="Liu K.W."/>
            <person name="Li Z."/>
            <person name="Lohaus R."/>
            <person name="Hsiao Y.Y."/>
            <person name="Niu S.C."/>
            <person name="Wang J.Y."/>
            <person name="Lin Y.C."/>
            <person name="Xu Q."/>
            <person name="Chen L.J."/>
            <person name="Yoshida K."/>
            <person name="Fujiwara S."/>
            <person name="Wang Z.W."/>
            <person name="Zhang Y.Q."/>
            <person name="Mitsuda N."/>
            <person name="Wang M."/>
            <person name="Liu G.H."/>
            <person name="Pecoraro L."/>
            <person name="Huang H.X."/>
            <person name="Xiao X.J."/>
            <person name="Lin M."/>
            <person name="Wu X.Y."/>
            <person name="Wu W.L."/>
            <person name="Chen Y.Y."/>
            <person name="Chang S.B."/>
            <person name="Sakamoto S."/>
            <person name="Ohme-Takagi M."/>
            <person name="Yagi M."/>
            <person name="Zeng S.J."/>
            <person name="Shen C.Y."/>
            <person name="Yeh C.M."/>
            <person name="Luo Y.B."/>
            <person name="Tsai W.C."/>
            <person name="Van de Peer Y."/>
            <person name="Liu Z.J."/>
        </authorList>
    </citation>
    <scope>NUCLEOTIDE SEQUENCE [LARGE SCALE GENOMIC DNA]</scope>
    <source>
        <strain evidence="3">cv. Shenzhen</strain>
        <tissue evidence="2">Stem</tissue>
    </source>
</reference>
<accession>A0A2H9ZSY9</accession>
<keyword evidence="3" id="KW-1185">Reference proteome</keyword>
<evidence type="ECO:0000313" key="2">
    <source>
        <dbReference type="EMBL" id="PKA46411.1"/>
    </source>
</evidence>
<dbReference type="OrthoDB" id="783264at2759"/>
<gene>
    <name evidence="2" type="ORF">AXF42_Ash020302</name>
</gene>
<dbReference type="EMBL" id="KZ454165">
    <property type="protein sequence ID" value="PKA46411.1"/>
    <property type="molecule type" value="Genomic_DNA"/>
</dbReference>